<feature type="domain" description="XdhC Rossmann" evidence="2">
    <location>
        <begin position="215"/>
        <end position="354"/>
    </location>
</feature>
<dbReference type="Pfam" id="PF13478">
    <property type="entry name" value="XdhC_C"/>
    <property type="match status" value="1"/>
</dbReference>
<name>A0A345ECA2_9EURY</name>
<evidence type="ECO:0000313" key="4">
    <source>
        <dbReference type="Proteomes" id="UP000252985"/>
    </source>
</evidence>
<dbReference type="Gene3D" id="3.40.50.720">
    <property type="entry name" value="NAD(P)-binding Rossmann-like Domain"/>
    <property type="match status" value="1"/>
</dbReference>
<reference evidence="3 4" key="1">
    <citation type="submission" date="2018-07" db="EMBL/GenBank/DDBJ databases">
        <title>Genome sequences of Haloplanus sp. CBA1112.</title>
        <authorList>
            <person name="Kim Y.B."/>
            <person name="Roh S.W."/>
        </authorList>
    </citation>
    <scope>NUCLEOTIDE SEQUENCE [LARGE SCALE GENOMIC DNA]</scope>
    <source>
        <strain evidence="3 4">CBA1112</strain>
    </source>
</reference>
<sequence length="381" mass="40255">MSDGSTHPWSVTTGDLRRRMRRELDRDADGVVVTVADVDGAAYRRPGAKMLVDADGAPVGAVTAGCLEDPITESSMDVLDAGTPRRETFDLTEDDDDTWGLGLGCNGVVDVLLEPLDRSWGAPLDELGTGTPVTVLTVTDSTTSEVPVGARSYVVDGGRPRGVADRDPVPTGVVDGADATVSAVHGREKATTVDVEHERGTVSLLVEGLEPVRKLLLVGSQPDVHPVGRVGSNAGFEVTVHSTRGARGPEDFPSAERVETGRPSTVAGSVAVPEYTYAVVMTHNLVDDRLAVETLLSETAVPYVGVMGPRERFERLRAESDTITDEALDRVATPVGLDLGGGEPAEIALSVVSEALAVSNDREGARLKRREGPIHARLETQ</sequence>
<dbReference type="RefSeq" id="WP_114605659.1">
    <property type="nucleotide sequence ID" value="NZ_CP031148.1"/>
</dbReference>
<evidence type="ECO:0000259" key="2">
    <source>
        <dbReference type="Pfam" id="PF13478"/>
    </source>
</evidence>
<evidence type="ECO:0000259" key="1">
    <source>
        <dbReference type="Pfam" id="PF02625"/>
    </source>
</evidence>
<dbReference type="Pfam" id="PF02625">
    <property type="entry name" value="XdhC_CoxI"/>
    <property type="match status" value="1"/>
</dbReference>
<organism evidence="3 4">
    <name type="scientific">Haloplanus rubicundus</name>
    <dbReference type="NCBI Taxonomy" id="1547898"/>
    <lineage>
        <taxon>Archaea</taxon>
        <taxon>Methanobacteriati</taxon>
        <taxon>Methanobacteriota</taxon>
        <taxon>Stenosarchaea group</taxon>
        <taxon>Halobacteria</taxon>
        <taxon>Halobacteriales</taxon>
        <taxon>Haloferacaceae</taxon>
        <taxon>Haloplanus</taxon>
    </lineage>
</organism>
<dbReference type="Proteomes" id="UP000252985">
    <property type="component" value="Chromosome"/>
</dbReference>
<dbReference type="InterPro" id="IPR052698">
    <property type="entry name" value="MoCofactor_Util/Proc"/>
</dbReference>
<feature type="domain" description="XdhC- CoxI" evidence="1">
    <location>
        <begin position="26"/>
        <end position="90"/>
    </location>
</feature>
<dbReference type="AlphaFoldDB" id="A0A345ECA2"/>
<dbReference type="GeneID" id="37286947"/>
<dbReference type="PANTHER" id="PTHR30388">
    <property type="entry name" value="ALDEHYDE OXIDOREDUCTASE MOLYBDENUM COFACTOR ASSEMBLY PROTEIN"/>
    <property type="match status" value="1"/>
</dbReference>
<dbReference type="EMBL" id="CP031148">
    <property type="protein sequence ID" value="AXG09824.1"/>
    <property type="molecule type" value="Genomic_DNA"/>
</dbReference>
<dbReference type="KEGG" id="haq:DU484_08175"/>
<accession>A0A345ECA2</accession>
<proteinExistence type="predicted"/>
<protein>
    <submittedName>
        <fullName evidence="3">XdhC/CoxI family protein</fullName>
    </submittedName>
</protein>
<dbReference type="InterPro" id="IPR027051">
    <property type="entry name" value="XdhC_Rossmann_dom"/>
</dbReference>
<dbReference type="PANTHER" id="PTHR30388:SF6">
    <property type="entry name" value="XANTHINE DEHYDROGENASE SUBUNIT A-RELATED"/>
    <property type="match status" value="1"/>
</dbReference>
<evidence type="ECO:0000313" key="3">
    <source>
        <dbReference type="EMBL" id="AXG09824.1"/>
    </source>
</evidence>
<dbReference type="InterPro" id="IPR003777">
    <property type="entry name" value="XdhC_CoxI"/>
</dbReference>
<gene>
    <name evidence="3" type="ORF">DU484_08175</name>
</gene>